<dbReference type="GO" id="GO:0031118">
    <property type="term" value="P:rRNA pseudouridine synthesis"/>
    <property type="evidence" value="ECO:0007669"/>
    <property type="project" value="TreeGrafter"/>
</dbReference>
<keyword evidence="1 5" id="KW-0819">tRNA processing</keyword>
<dbReference type="Pfam" id="PF01509">
    <property type="entry name" value="TruB_N"/>
    <property type="match status" value="1"/>
</dbReference>
<dbReference type="Gene3D" id="2.30.130.10">
    <property type="entry name" value="PUA domain"/>
    <property type="match status" value="1"/>
</dbReference>
<dbReference type="GO" id="GO:0031120">
    <property type="term" value="P:snRNA pseudouridine synthesis"/>
    <property type="evidence" value="ECO:0007669"/>
    <property type="project" value="TreeGrafter"/>
</dbReference>
<dbReference type="NCBIfam" id="TIGR00425">
    <property type="entry name" value="CBF5"/>
    <property type="match status" value="1"/>
</dbReference>
<dbReference type="Gene3D" id="3.30.2350.10">
    <property type="entry name" value="Pseudouridine synthase"/>
    <property type="match status" value="1"/>
</dbReference>
<dbReference type="GO" id="GO:1990904">
    <property type="term" value="C:ribonucleoprotein complex"/>
    <property type="evidence" value="ECO:0007669"/>
    <property type="project" value="UniProtKB-KW"/>
</dbReference>
<dbReference type="SUPFAM" id="SSF55120">
    <property type="entry name" value="Pseudouridine synthase"/>
    <property type="match status" value="1"/>
</dbReference>
<dbReference type="Pfam" id="PF01472">
    <property type="entry name" value="PUA"/>
    <property type="match status" value="1"/>
</dbReference>
<dbReference type="SMART" id="SM01136">
    <property type="entry name" value="DKCLD"/>
    <property type="match status" value="1"/>
</dbReference>
<evidence type="ECO:0000313" key="8">
    <source>
        <dbReference type="EMBL" id="AVB76530.1"/>
    </source>
</evidence>
<reference evidence="9 11" key="3">
    <citation type="submission" date="2020-08" db="EMBL/GenBank/DDBJ databases">
        <title>Genomic Encyclopedia of Type Strains, Phase IV (KMG-V): Genome sequencing to study the core and pangenomes of soil and plant-associated prokaryotes.</title>
        <authorList>
            <person name="Whitman W."/>
        </authorList>
    </citation>
    <scope>NUCLEOTIDE SEQUENCE [LARGE SCALE GENOMIC DNA]</scope>
    <source>
        <strain evidence="9 11">D1</strain>
    </source>
</reference>
<keyword evidence="2 5" id="KW-0413">Isomerase</keyword>
<keyword evidence="9" id="KW-0687">Ribonucleoprotein</keyword>
<dbReference type="PANTHER" id="PTHR23127:SF0">
    <property type="entry name" value="H_ACA RIBONUCLEOPROTEIN COMPLEX SUBUNIT DKC1"/>
    <property type="match status" value="1"/>
</dbReference>
<dbReference type="Proteomes" id="UP000590564">
    <property type="component" value="Unassembled WGS sequence"/>
</dbReference>
<comment type="catalytic activity">
    <reaction evidence="5">
        <text>uridine(55) in tRNA = pseudouridine(55) in tRNA</text>
        <dbReference type="Rhea" id="RHEA:42532"/>
        <dbReference type="Rhea" id="RHEA-COMP:10101"/>
        <dbReference type="Rhea" id="RHEA-COMP:10102"/>
        <dbReference type="ChEBI" id="CHEBI:65314"/>
        <dbReference type="ChEBI" id="CHEBI:65315"/>
        <dbReference type="EC" id="5.4.99.25"/>
    </reaction>
</comment>
<dbReference type="CDD" id="cd21148">
    <property type="entry name" value="PUA_Cbf5"/>
    <property type="match status" value="1"/>
</dbReference>
<evidence type="ECO:0000259" key="7">
    <source>
        <dbReference type="SMART" id="SM01136"/>
    </source>
</evidence>
<dbReference type="EMBL" id="JACHED010000001">
    <property type="protein sequence ID" value="MBB6496956.1"/>
    <property type="molecule type" value="Genomic_DNA"/>
</dbReference>
<dbReference type="InterPro" id="IPR002478">
    <property type="entry name" value="PUA"/>
</dbReference>
<proteinExistence type="inferred from homology"/>
<dbReference type="SMART" id="SM00359">
    <property type="entry name" value="PUA"/>
    <property type="match status" value="1"/>
</dbReference>
<dbReference type="InterPro" id="IPR032819">
    <property type="entry name" value="TruB_C"/>
</dbReference>
<reference evidence="8" key="2">
    <citation type="submission" date="2018-02" db="EMBL/GenBank/DDBJ databases">
        <title>Complete genome sequence of the Methanococcus maripaludis type strain JJ (DSM 2067), a model for selenoprotein synthesis in Archaea.</title>
        <authorList>
            <person name="Poehlein A."/>
            <person name="Heym D."/>
            <person name="Quitzke V."/>
            <person name="Fersch J."/>
            <person name="Daniel R."/>
            <person name="Rother M."/>
        </authorList>
    </citation>
    <scope>NUCLEOTIDE SEQUENCE [LARGE SCALE GENOMIC DNA]</scope>
    <source>
        <strain evidence="8">DSM 2067</strain>
    </source>
</reference>
<dbReference type="PANTHER" id="PTHR23127">
    <property type="entry name" value="CENTROMERE/MICROTUBULE BINDING PROTEIN CBF5"/>
    <property type="match status" value="1"/>
</dbReference>
<dbReference type="KEGG" id="mmad:MMJJ_11430"/>
<dbReference type="AlphaFoldDB" id="A0A2L1CBD1"/>
<dbReference type="GeneID" id="36102230"/>
<dbReference type="InterPro" id="IPR026326">
    <property type="entry name" value="TruB_arch"/>
</dbReference>
<dbReference type="FunFam" id="3.30.2350.10:FF:000001">
    <property type="entry name" value="H/ACA ribonucleoprotein complex subunit CBF5"/>
    <property type="match status" value="1"/>
</dbReference>
<evidence type="ECO:0000313" key="11">
    <source>
        <dbReference type="Proteomes" id="UP000590564"/>
    </source>
</evidence>
<dbReference type="InterPro" id="IPR015947">
    <property type="entry name" value="PUA-like_sf"/>
</dbReference>
<evidence type="ECO:0000256" key="5">
    <source>
        <dbReference type="HAMAP-Rule" id="MF_01081"/>
    </source>
</evidence>
<evidence type="ECO:0000256" key="4">
    <source>
        <dbReference type="ARBA" id="ARBA00060775"/>
    </source>
</evidence>
<comment type="function">
    <text evidence="3 5">Could be responsible for synthesis of pseudouridine from uracil-55 in the psi GC loop of transfer RNAs.</text>
</comment>
<dbReference type="SUPFAM" id="SSF88697">
    <property type="entry name" value="PUA domain-like"/>
    <property type="match status" value="1"/>
</dbReference>
<dbReference type="InterPro" id="IPR036974">
    <property type="entry name" value="PUA_sf"/>
</dbReference>
<sequence>MELIVKEESKTDYNYGSDPYNRDIKTLLNTGLVVIDKPSGPTSHEVAAWVRNMLNLVKAGHGGTLDPKVTGALPVALGNTTKCVPIWHIPPKEYVCLMHLHDDAKFSDIEKIFKEFTGRIHQRPPLKAAVKRSLRIRKIYEIEILEIDGRDILFRTKCQSGTYLRKLVDDMGEALGTSAHMQELRRTISGPFYENEAVYLQDLLDAYIFWKEDGNEEELRKLVKPLEYGLQHLKKIIVKDSAVDAVCHGATLYSSGVSKIEKGIGTDEIVLIETLKGEAVAVGKPLMNTKDMLKTEEGEVVEITRVIMEPGIYPRIWKKRNKNNKNKPESKKK</sequence>
<dbReference type="Pfam" id="PF08068">
    <property type="entry name" value="DKCLD"/>
    <property type="match status" value="1"/>
</dbReference>
<accession>A0A2L1CBD1</accession>
<dbReference type="EC" id="5.4.99.25" evidence="5"/>
<dbReference type="InterPro" id="IPR012960">
    <property type="entry name" value="Dyskerin-like"/>
</dbReference>
<dbReference type="GO" id="GO:0003723">
    <property type="term" value="F:RNA binding"/>
    <property type="evidence" value="ECO:0007669"/>
    <property type="project" value="InterPro"/>
</dbReference>
<evidence type="ECO:0000313" key="9">
    <source>
        <dbReference type="EMBL" id="MBB6496956.1"/>
    </source>
</evidence>
<dbReference type="RefSeq" id="WP_104838029.1">
    <property type="nucleotide sequence ID" value="NZ_CP026606.1"/>
</dbReference>
<dbReference type="Pfam" id="PF16198">
    <property type="entry name" value="TruB_C_2"/>
    <property type="match status" value="1"/>
</dbReference>
<dbReference type="NCBIfam" id="TIGR00451">
    <property type="entry name" value="unchar_dom_2"/>
    <property type="match status" value="1"/>
</dbReference>
<dbReference type="CDD" id="cd02572">
    <property type="entry name" value="PseudoU_synth_hDyskerin"/>
    <property type="match status" value="1"/>
</dbReference>
<dbReference type="PROSITE" id="PS50890">
    <property type="entry name" value="PUA"/>
    <property type="match status" value="1"/>
</dbReference>
<dbReference type="InterPro" id="IPR004802">
    <property type="entry name" value="tRNA_PsdUridine_synth_B_fam"/>
</dbReference>
<dbReference type="InterPro" id="IPR002501">
    <property type="entry name" value="PsdUridine_synth_N"/>
</dbReference>
<name>A0A2L1CBD1_METMI</name>
<evidence type="ECO:0000256" key="2">
    <source>
        <dbReference type="ARBA" id="ARBA00023235"/>
    </source>
</evidence>
<gene>
    <name evidence="5 8" type="primary">truB</name>
    <name evidence="9" type="ORF">HNP96_000977</name>
    <name evidence="8" type="ORF">MMJJ_11430</name>
</gene>
<reference evidence="10" key="1">
    <citation type="journal article" date="2018" name="Genome Announc.">
        <title>Complete Genome Sequence of the Methanococcus maripaludis Type Strain JJ (DSM 2067), a Model for Selenoprotein Synthesis in Archaea.</title>
        <authorList>
            <person name="Poehlein A."/>
            <person name="Heym D."/>
            <person name="Quitzke V."/>
            <person name="Fersch J."/>
            <person name="Daniel R."/>
            <person name="Rother M."/>
        </authorList>
    </citation>
    <scope>NUCLEOTIDE SEQUENCE [LARGE SCALE GENOMIC DNA]</scope>
    <source>
        <strain evidence="10">DSM 2067</strain>
    </source>
</reference>
<feature type="domain" description="PUA" evidence="6">
    <location>
        <begin position="234"/>
        <end position="308"/>
    </location>
</feature>
<dbReference type="GO" id="GO:0000495">
    <property type="term" value="P:box H/ACA sno(s)RNA 3'-end processing"/>
    <property type="evidence" value="ECO:0007669"/>
    <property type="project" value="TreeGrafter"/>
</dbReference>
<dbReference type="HAMAP" id="MF_01081">
    <property type="entry name" value="TruB_arch"/>
    <property type="match status" value="1"/>
</dbReference>
<evidence type="ECO:0000256" key="3">
    <source>
        <dbReference type="ARBA" id="ARBA00060072"/>
    </source>
</evidence>
<dbReference type="GO" id="GO:0160148">
    <property type="term" value="F:tRNA pseudouridine(55) synthase activity"/>
    <property type="evidence" value="ECO:0007669"/>
    <property type="project" value="UniProtKB-EC"/>
</dbReference>
<feature type="domain" description="Dyskerin-like" evidence="7">
    <location>
        <begin position="1"/>
        <end position="47"/>
    </location>
</feature>
<evidence type="ECO:0000256" key="1">
    <source>
        <dbReference type="ARBA" id="ARBA00022694"/>
    </source>
</evidence>
<dbReference type="EMBL" id="CP026606">
    <property type="protein sequence ID" value="AVB76530.1"/>
    <property type="molecule type" value="Genomic_DNA"/>
</dbReference>
<feature type="active site" description="Nucleophile" evidence="5">
    <location>
        <position position="66"/>
    </location>
</feature>
<dbReference type="GO" id="GO:0031119">
    <property type="term" value="P:tRNA pseudouridine synthesis"/>
    <property type="evidence" value="ECO:0007669"/>
    <property type="project" value="UniProtKB-UniRule"/>
</dbReference>
<comment type="similarity">
    <text evidence="4 5">Belongs to the pseudouridine synthase TruB family. Type 2 subfamily.</text>
</comment>
<protein>
    <recommendedName>
        <fullName evidence="5">Probable tRNA pseudouridine synthase B</fullName>
        <ecNumber evidence="5">5.4.99.25</ecNumber>
    </recommendedName>
    <alternativeName>
        <fullName evidence="5">tRNA pseudouridine(55) synthase</fullName>
        <shortName evidence="5">Psi55 synthase</shortName>
    </alternativeName>
    <alternativeName>
        <fullName evidence="5">tRNA pseudouridylate synthase</fullName>
    </alternativeName>
    <alternativeName>
        <fullName evidence="5">tRNA-uridine isomerase</fullName>
    </alternativeName>
</protein>
<evidence type="ECO:0000313" key="10">
    <source>
        <dbReference type="Proteomes" id="UP000239462"/>
    </source>
</evidence>
<dbReference type="NCBIfam" id="NF003280">
    <property type="entry name" value="PRK04270.1"/>
    <property type="match status" value="1"/>
</dbReference>
<dbReference type="InterPro" id="IPR020103">
    <property type="entry name" value="PsdUridine_synth_cat_dom_sf"/>
</dbReference>
<evidence type="ECO:0000259" key="6">
    <source>
        <dbReference type="SMART" id="SM00359"/>
    </source>
</evidence>
<dbReference type="InterPro" id="IPR004521">
    <property type="entry name" value="Uncharacterised_CHP00451"/>
</dbReference>
<dbReference type="Proteomes" id="UP000239462">
    <property type="component" value="Chromosome"/>
</dbReference>
<dbReference type="GO" id="GO:1990481">
    <property type="term" value="P:mRNA pseudouridine synthesis"/>
    <property type="evidence" value="ECO:0007669"/>
    <property type="project" value="TreeGrafter"/>
</dbReference>
<organism evidence="8 10">
    <name type="scientific">Methanococcus maripaludis</name>
    <name type="common">Methanococcus deltae</name>
    <dbReference type="NCBI Taxonomy" id="39152"/>
    <lineage>
        <taxon>Archaea</taxon>
        <taxon>Methanobacteriati</taxon>
        <taxon>Methanobacteriota</taxon>
        <taxon>Methanomada group</taxon>
        <taxon>Methanococci</taxon>
        <taxon>Methanococcales</taxon>
        <taxon>Methanococcaceae</taxon>
        <taxon>Methanococcus</taxon>
    </lineage>
</organism>